<dbReference type="GO" id="GO:0008312">
    <property type="term" value="F:7S RNA binding"/>
    <property type="evidence" value="ECO:0007669"/>
    <property type="project" value="InterPro"/>
</dbReference>
<dbReference type="GO" id="GO:0043022">
    <property type="term" value="F:ribosome binding"/>
    <property type="evidence" value="ECO:0007669"/>
    <property type="project" value="TreeGrafter"/>
</dbReference>
<evidence type="ECO:0000256" key="7">
    <source>
        <dbReference type="ARBA" id="ARBA00023135"/>
    </source>
</evidence>
<dbReference type="EMBL" id="GL996505">
    <property type="protein sequence ID" value="EGW30449.1"/>
    <property type="molecule type" value="Genomic_DNA"/>
</dbReference>
<keyword evidence="7 9" id="KW-0733">Signal recognition particle</keyword>
<reference evidence="12 13" key="1">
    <citation type="journal article" date="2011" name="Proc. Natl. Acad. Sci. U.S.A.">
        <title>Comparative genomics of xylose-fermenting fungi for enhanced biofuel production.</title>
        <authorList>
            <person name="Wohlbach D.J."/>
            <person name="Kuo A."/>
            <person name="Sato T.K."/>
            <person name="Potts K.M."/>
            <person name="Salamov A.A."/>
            <person name="LaButti K.M."/>
            <person name="Sun H."/>
            <person name="Clum A."/>
            <person name="Pangilinan J.L."/>
            <person name="Lindquist E.A."/>
            <person name="Lucas S."/>
            <person name="Lapidus A."/>
            <person name="Jin M."/>
            <person name="Gunawan C."/>
            <person name="Balan V."/>
            <person name="Dale B.E."/>
            <person name="Jeffries T.W."/>
            <person name="Zinkel R."/>
            <person name="Barry K.W."/>
            <person name="Grigoriev I.V."/>
            <person name="Gasch A.P."/>
        </authorList>
    </citation>
    <scope>NUCLEOTIDE SEQUENCE [LARGE SCALE GENOMIC DNA]</scope>
    <source>
        <strain evidence="13">NRRL Y-27907 / 11-Y1</strain>
    </source>
</reference>
<dbReference type="SMART" id="SM00028">
    <property type="entry name" value="TPR"/>
    <property type="match status" value="3"/>
</dbReference>
<dbReference type="GeneID" id="18874678"/>
<comment type="subcellular location">
    <subcellularLocation>
        <location evidence="2 9">Cytoplasm</location>
    </subcellularLocation>
    <subcellularLocation>
        <location evidence="1">Endoplasmic reticulum</location>
    </subcellularLocation>
</comment>
<comment type="function">
    <text evidence="9">Component of the signal recognition particle (SRP) complex, a ribonucleoprotein complex that mediates the cotranslational targeting of secretory and membrane proteins to the endoplasmic reticulum (ER).</text>
</comment>
<accession>G3AU73</accession>
<dbReference type="OMA" id="ELACNER"/>
<dbReference type="KEGG" id="spaa:SPAPADRAFT_63284"/>
<dbReference type="InterPro" id="IPR031545">
    <property type="entry name" value="SRP72_TPR-like"/>
</dbReference>
<dbReference type="InterPro" id="IPR026270">
    <property type="entry name" value="SRP72"/>
</dbReference>
<evidence type="ECO:0000256" key="9">
    <source>
        <dbReference type="PIRNR" id="PIRNR038922"/>
    </source>
</evidence>
<dbReference type="RefSeq" id="XP_007377420.1">
    <property type="nucleotide sequence ID" value="XM_007377358.1"/>
</dbReference>
<dbReference type="PANTHER" id="PTHR14094:SF9">
    <property type="entry name" value="SIGNAL RECOGNITION PARTICLE SUBUNIT SRP72"/>
    <property type="match status" value="1"/>
</dbReference>
<keyword evidence="5 9" id="KW-0963">Cytoplasm</keyword>
<keyword evidence="6" id="KW-0256">Endoplasmic reticulum</keyword>
<dbReference type="InParanoid" id="G3AU73"/>
<name>G3AU73_SPAPN</name>
<evidence type="ECO:0000256" key="3">
    <source>
        <dbReference type="ARBA" id="ARBA00007676"/>
    </source>
</evidence>
<proteinExistence type="inferred from homology"/>
<evidence type="ECO:0000313" key="12">
    <source>
        <dbReference type="EMBL" id="EGW30449.1"/>
    </source>
</evidence>
<dbReference type="Pfam" id="PF08492">
    <property type="entry name" value="SRP72"/>
    <property type="match status" value="1"/>
</dbReference>
<dbReference type="eggNOG" id="KOG2376">
    <property type="taxonomic scope" value="Eukaryota"/>
</dbReference>
<evidence type="ECO:0000256" key="5">
    <source>
        <dbReference type="ARBA" id="ARBA00022490"/>
    </source>
</evidence>
<dbReference type="InterPro" id="IPR013699">
    <property type="entry name" value="Signal_recog_part_SRP72_RNA-bd"/>
</dbReference>
<gene>
    <name evidence="12" type="ORF">SPAPADRAFT_63284</name>
</gene>
<keyword evidence="8 9" id="KW-0687">Ribonucleoprotein</keyword>
<keyword evidence="13" id="KW-1185">Reference proteome</keyword>
<evidence type="ECO:0000313" key="13">
    <source>
        <dbReference type="Proteomes" id="UP000000709"/>
    </source>
</evidence>
<feature type="domain" description="Signal recognition particle SRP72 subunit RNA-binding" evidence="11">
    <location>
        <begin position="541"/>
        <end position="592"/>
    </location>
</feature>
<dbReference type="OrthoDB" id="5421607at2759"/>
<protein>
    <recommendedName>
        <fullName evidence="4 9">Signal recognition particle subunit SRP72</fullName>
    </recommendedName>
</protein>
<evidence type="ECO:0000256" key="4">
    <source>
        <dbReference type="ARBA" id="ARBA00018350"/>
    </source>
</evidence>
<evidence type="ECO:0000256" key="6">
    <source>
        <dbReference type="ARBA" id="ARBA00022824"/>
    </source>
</evidence>
<feature type="compositionally biased region" description="Basic residues" evidence="10">
    <location>
        <begin position="624"/>
        <end position="633"/>
    </location>
</feature>
<dbReference type="InterPro" id="IPR011990">
    <property type="entry name" value="TPR-like_helical_dom_sf"/>
</dbReference>
<dbReference type="GO" id="GO:0005786">
    <property type="term" value="C:signal recognition particle, endoplasmic reticulum targeting"/>
    <property type="evidence" value="ECO:0007669"/>
    <property type="project" value="UniProtKB-UniRule"/>
</dbReference>
<dbReference type="GO" id="GO:0006614">
    <property type="term" value="P:SRP-dependent cotranslational protein targeting to membrane"/>
    <property type="evidence" value="ECO:0007669"/>
    <property type="project" value="UniProtKB-UniRule"/>
</dbReference>
<feature type="region of interest" description="Disordered" evidence="10">
    <location>
        <begin position="592"/>
        <end position="633"/>
    </location>
</feature>
<comment type="similarity">
    <text evidence="3 9">Belongs to the SRP72 family.</text>
</comment>
<dbReference type="Gene3D" id="1.25.40.10">
    <property type="entry name" value="Tetratricopeptide repeat domain"/>
    <property type="match status" value="1"/>
</dbReference>
<evidence type="ECO:0000259" key="11">
    <source>
        <dbReference type="Pfam" id="PF08492"/>
    </source>
</evidence>
<dbReference type="SUPFAM" id="SSF48452">
    <property type="entry name" value="TPR-like"/>
    <property type="match status" value="2"/>
</dbReference>
<feature type="compositionally biased region" description="Low complexity" evidence="10">
    <location>
        <begin position="608"/>
        <end position="623"/>
    </location>
</feature>
<dbReference type="AlphaFoldDB" id="G3AU73"/>
<evidence type="ECO:0000256" key="1">
    <source>
        <dbReference type="ARBA" id="ARBA00004240"/>
    </source>
</evidence>
<dbReference type="FunCoup" id="G3AU73">
    <property type="interactions" value="959"/>
</dbReference>
<organism evidence="13">
    <name type="scientific">Spathaspora passalidarum (strain NRRL Y-27907 / 11-Y1)</name>
    <dbReference type="NCBI Taxonomy" id="619300"/>
    <lineage>
        <taxon>Eukaryota</taxon>
        <taxon>Fungi</taxon>
        <taxon>Dikarya</taxon>
        <taxon>Ascomycota</taxon>
        <taxon>Saccharomycotina</taxon>
        <taxon>Pichiomycetes</taxon>
        <taxon>Debaryomycetaceae</taxon>
        <taxon>Spathaspora</taxon>
    </lineage>
</organism>
<evidence type="ECO:0000256" key="2">
    <source>
        <dbReference type="ARBA" id="ARBA00004496"/>
    </source>
</evidence>
<evidence type="ECO:0000256" key="10">
    <source>
        <dbReference type="SAM" id="MobiDB-lite"/>
    </source>
</evidence>
<dbReference type="Pfam" id="PF17004">
    <property type="entry name" value="SRP_TPR_like"/>
    <property type="match status" value="1"/>
</dbReference>
<dbReference type="Proteomes" id="UP000000709">
    <property type="component" value="Unassembled WGS sequence"/>
</dbReference>
<dbReference type="STRING" id="619300.G3AU73"/>
<sequence>MSNSIADAFKKLHVSPDASPSEHEQIFTISYEYLTKVKNYQDLKAFKNCLVALINLDKYHKAYEIIKHVSKDLVGATKMEVGYVYYKLGHANELFELYKDNTTDSEVEQIGWNHILAQTYYKVGKYEQAYELYEKLLDSNKFDNPLDLIINQAAVVSQENILGAGRSVNIDKDDNYDLLFNQALVELSNNNLSKSLQLLDQAHNLCSSNTEWSKQDLLGELLPIKLTIAYVYQLLGDSEKSLTILDEINQDVDLVNDAMIKLIIKNNLYSLKDDYKVGLVERSLDYQPHLQKLQQKLTKWQYQIVLKNNIMLNYTSGTLSKSQVDNLFIKRYLEDFPGDFFPVAYRILLKLDISFKDLHSSAQLKSIGKKLVKYIKDAEAHYKQVAVLLLVYVHARTSKFDQPLPFLEALVDDELSEEKLTPGVVGTLINVYEETHSTSKLSQLLTKLTDKFIATSQEVYSDMFYFDCAKFIAFKALNQGQHEQAMKLFQYLSTIDGNDHLIESILSNSNVDLLPITELSSSKPIDEILNVDINELIPTKNQTKTITKTVNKVTKKKKEPKFGPSKVLKPEGEFTVDEERWLPLKLRSYYKPTKKDKKRNTGQGSVEHSVSSSTPAATHSSSSNKKKKKKGKK</sequence>
<evidence type="ECO:0000256" key="8">
    <source>
        <dbReference type="ARBA" id="ARBA00023274"/>
    </source>
</evidence>
<dbReference type="GO" id="GO:0005783">
    <property type="term" value="C:endoplasmic reticulum"/>
    <property type="evidence" value="ECO:0007669"/>
    <property type="project" value="UniProtKB-SubCell"/>
</dbReference>
<dbReference type="InterPro" id="IPR019734">
    <property type="entry name" value="TPR_rpt"/>
</dbReference>
<dbReference type="PANTHER" id="PTHR14094">
    <property type="entry name" value="SIGNAL RECOGNITION PARTICLE 72"/>
    <property type="match status" value="1"/>
</dbReference>
<dbReference type="HOGENOM" id="CLU_013808_1_0_1"/>
<dbReference type="PIRSF" id="PIRSF038922">
    <property type="entry name" value="SRP72"/>
    <property type="match status" value="1"/>
</dbReference>